<dbReference type="HOGENOM" id="CLU_024570_1_1_5"/>
<dbReference type="SUPFAM" id="SSF53300">
    <property type="entry name" value="vWA-like"/>
    <property type="match status" value="1"/>
</dbReference>
<gene>
    <name evidence="2" type="ordered locus">Snov_1252</name>
</gene>
<dbReference type="KEGG" id="sno:Snov_1252"/>
<dbReference type="InterPro" id="IPR036465">
    <property type="entry name" value="vWFA_dom_sf"/>
</dbReference>
<evidence type="ECO:0000259" key="1">
    <source>
        <dbReference type="PROSITE" id="PS50234"/>
    </source>
</evidence>
<dbReference type="Pfam" id="PF13519">
    <property type="entry name" value="VWA_2"/>
    <property type="match status" value="1"/>
</dbReference>
<keyword evidence="3" id="KW-1185">Reference proteome</keyword>
<evidence type="ECO:0000313" key="3">
    <source>
        <dbReference type="Proteomes" id="UP000006633"/>
    </source>
</evidence>
<accession>D7A894</accession>
<sequence>MSDLVLLRPGWLAALPLLAVLTLWQWRRGPAAGGWERVMPSVMLAAMRALGHLRSAAGRQRYAALAAAALIGLGLSGPALPRADTPLLAGSGAILIAIDMSPSVAESPALADAQAAAAAILAAANGRPVGLVLYSGEAYDVAAPTADPATLESQIAVLAPDTMPGGGSRPATALALARQMLGGSRDADLVLISDGGGIDDATQVEAGRLAGDGIRLSTLALEGAMGEASDGAALEAIGNATAPARSPESVLRRLARGGGLERDPALAALEFRDLGPLIAGLAALPLLSLFRRRA</sequence>
<dbReference type="eggNOG" id="COG2304">
    <property type="taxonomic scope" value="Bacteria"/>
</dbReference>
<dbReference type="PROSITE" id="PS50234">
    <property type="entry name" value="VWFA"/>
    <property type="match status" value="1"/>
</dbReference>
<reference evidence="2 3" key="1">
    <citation type="journal article" date="2012" name="Stand. Genomic Sci.">
        <title>Complete genome sequence of the facultatively chemolithoautotrophic and methylotrophic alpha Proteobacterium Starkeya novella type strain (ATCC 8093(T)).</title>
        <authorList>
            <person name="Kappler U."/>
            <person name="Davenport K."/>
            <person name="Beatson S."/>
            <person name="Lucas S."/>
            <person name="Lapidus A."/>
            <person name="Copeland A."/>
            <person name="Berry K.W."/>
            <person name="Glavina Del Rio T."/>
            <person name="Hammon N."/>
            <person name="Dalin E."/>
            <person name="Tice H."/>
            <person name="Pitluck S."/>
            <person name="Richardson P."/>
            <person name="Bruce D."/>
            <person name="Goodwin L.A."/>
            <person name="Han C."/>
            <person name="Tapia R."/>
            <person name="Detter J.C."/>
            <person name="Chang Y.J."/>
            <person name="Jeffries C.D."/>
            <person name="Land M."/>
            <person name="Hauser L."/>
            <person name="Kyrpides N.C."/>
            <person name="Goker M."/>
            <person name="Ivanova N."/>
            <person name="Klenk H.P."/>
            <person name="Woyke T."/>
        </authorList>
    </citation>
    <scope>NUCLEOTIDE SEQUENCE [LARGE SCALE GENOMIC DNA]</scope>
    <source>
        <strain evidence="3">ATCC 8093 / DSM 506 / JCM 20403 / CCM 1077 / IAM 12100 / NBRC 12443 / NCIMB 10456</strain>
    </source>
</reference>
<dbReference type="RefSeq" id="WP_013166072.1">
    <property type="nucleotide sequence ID" value="NC_014217.1"/>
</dbReference>
<dbReference type="InterPro" id="IPR002035">
    <property type="entry name" value="VWF_A"/>
</dbReference>
<dbReference type="Gene3D" id="3.40.50.410">
    <property type="entry name" value="von Willebrand factor, type A domain"/>
    <property type="match status" value="1"/>
</dbReference>
<dbReference type="AlphaFoldDB" id="D7A894"/>
<feature type="domain" description="VWFA" evidence="1">
    <location>
        <begin position="93"/>
        <end position="281"/>
    </location>
</feature>
<organism evidence="2 3">
    <name type="scientific">Ancylobacter novellus (strain ATCC 8093 / DSM 506 / JCM 20403 / CCM 1077 / IAM 12100 / NBRC 12443 / NCIMB 10456)</name>
    <name type="common">Starkeya novella</name>
    <dbReference type="NCBI Taxonomy" id="639283"/>
    <lineage>
        <taxon>Bacteria</taxon>
        <taxon>Pseudomonadati</taxon>
        <taxon>Pseudomonadota</taxon>
        <taxon>Alphaproteobacteria</taxon>
        <taxon>Hyphomicrobiales</taxon>
        <taxon>Xanthobacteraceae</taxon>
        <taxon>Ancylobacter</taxon>
    </lineage>
</organism>
<dbReference type="STRING" id="639283.Snov_1252"/>
<protein>
    <submittedName>
        <fullName evidence="2">VWA containing CoxE family protein</fullName>
    </submittedName>
</protein>
<dbReference type="Proteomes" id="UP000006633">
    <property type="component" value="Chromosome"/>
</dbReference>
<name>D7A894_ANCN5</name>
<dbReference type="SMART" id="SM00327">
    <property type="entry name" value="VWA"/>
    <property type="match status" value="1"/>
</dbReference>
<dbReference type="EMBL" id="CP002026">
    <property type="protein sequence ID" value="ADH88567.1"/>
    <property type="molecule type" value="Genomic_DNA"/>
</dbReference>
<dbReference type="CDD" id="cd00198">
    <property type="entry name" value="vWFA"/>
    <property type="match status" value="1"/>
</dbReference>
<proteinExistence type="predicted"/>
<dbReference type="OrthoDB" id="8456929at2"/>
<evidence type="ECO:0000313" key="2">
    <source>
        <dbReference type="EMBL" id="ADH88567.1"/>
    </source>
</evidence>